<sequence>MDDQILAIFKSNRVCDMYIRTVSAFEKLPYLSKQSENHEISSIWKIILDKCLHLSNEKMNSCLNVSFSV</sequence>
<keyword evidence="2" id="KW-1185">Reference proteome</keyword>
<accession>A0A1J1I8C4</accession>
<name>A0A1J1I8C4_9DIPT</name>
<dbReference type="AlphaFoldDB" id="A0A1J1I8C4"/>
<dbReference type="Proteomes" id="UP000183832">
    <property type="component" value="Unassembled WGS sequence"/>
</dbReference>
<evidence type="ECO:0000313" key="1">
    <source>
        <dbReference type="EMBL" id="CRK96520.1"/>
    </source>
</evidence>
<reference evidence="1 2" key="1">
    <citation type="submission" date="2015-04" db="EMBL/GenBank/DDBJ databases">
        <authorList>
            <person name="Syromyatnikov M.Y."/>
            <person name="Popov V.N."/>
        </authorList>
    </citation>
    <scope>NUCLEOTIDE SEQUENCE [LARGE SCALE GENOMIC DNA]</scope>
</reference>
<evidence type="ECO:0000313" key="2">
    <source>
        <dbReference type="Proteomes" id="UP000183832"/>
    </source>
</evidence>
<organism evidence="1 2">
    <name type="scientific">Clunio marinus</name>
    <dbReference type="NCBI Taxonomy" id="568069"/>
    <lineage>
        <taxon>Eukaryota</taxon>
        <taxon>Metazoa</taxon>
        <taxon>Ecdysozoa</taxon>
        <taxon>Arthropoda</taxon>
        <taxon>Hexapoda</taxon>
        <taxon>Insecta</taxon>
        <taxon>Pterygota</taxon>
        <taxon>Neoptera</taxon>
        <taxon>Endopterygota</taxon>
        <taxon>Diptera</taxon>
        <taxon>Nematocera</taxon>
        <taxon>Chironomoidea</taxon>
        <taxon>Chironomidae</taxon>
        <taxon>Clunio</taxon>
    </lineage>
</organism>
<protein>
    <submittedName>
        <fullName evidence="1">CLUMA_CG010138, isoform A</fullName>
    </submittedName>
</protein>
<dbReference type="EMBL" id="CVRI01000044">
    <property type="protein sequence ID" value="CRK96520.1"/>
    <property type="molecule type" value="Genomic_DNA"/>
</dbReference>
<proteinExistence type="predicted"/>
<gene>
    <name evidence="1" type="ORF">CLUMA_CG010138</name>
</gene>